<evidence type="ECO:0000313" key="5">
    <source>
        <dbReference type="Proteomes" id="UP000218165"/>
    </source>
</evidence>
<dbReference type="GO" id="GO:0050664">
    <property type="term" value="F:oxidoreductase activity, acting on NAD(P)H, oxygen as acceptor"/>
    <property type="evidence" value="ECO:0007669"/>
    <property type="project" value="TreeGrafter"/>
</dbReference>
<dbReference type="RefSeq" id="WP_096803225.1">
    <property type="nucleotide sequence ID" value="NZ_CP023563.1"/>
</dbReference>
<sequence length="256" mass="27616">MRDEMFSLHGKTALITGGARGIGKTVAEALGHAGADLVLFDLEKDSLEAAAGELRESTGRRVLASVVNVTDHDAVRAAIDAAWEQLGPIQLLFNNAGIVMQKPAVEASPEEWRHVIDVNLNGAFIVAQLFGKKLIDNEASGSIVNTGSMSGTIVNYPQLQASYNVSKAGVVHLTKSLAFEWAEHDIRVNCMSPGYIFTDLTSSVRKDWRNQWAELTPMKRLGRPEELASTVIYLLADSSSFTTGAELTVDGGFTIV</sequence>
<evidence type="ECO:0000313" key="4">
    <source>
        <dbReference type="EMBL" id="ATG52108.1"/>
    </source>
</evidence>
<protein>
    <submittedName>
        <fullName evidence="4">Short-chain dehydrogenase</fullName>
    </submittedName>
</protein>
<dbReference type="FunFam" id="3.40.50.720:FF:000240">
    <property type="entry name" value="SDR family oxidoreductase"/>
    <property type="match status" value="1"/>
</dbReference>
<dbReference type="PANTHER" id="PTHR43008">
    <property type="entry name" value="BENZIL REDUCTASE"/>
    <property type="match status" value="1"/>
</dbReference>
<comment type="similarity">
    <text evidence="1">Belongs to the short-chain dehydrogenases/reductases (SDR) family.</text>
</comment>
<keyword evidence="2" id="KW-0560">Oxidoreductase</keyword>
<dbReference type="InterPro" id="IPR020904">
    <property type="entry name" value="Sc_DH/Rdtase_CS"/>
</dbReference>
<accession>A0A291GPI4</accession>
<dbReference type="PANTHER" id="PTHR43008:SF14">
    <property type="entry name" value="DEHYDROGENASE ARBD, PUTATIVE-RELATED"/>
    <property type="match status" value="1"/>
</dbReference>
<dbReference type="GO" id="GO:0016616">
    <property type="term" value="F:oxidoreductase activity, acting on the CH-OH group of donors, NAD or NADP as acceptor"/>
    <property type="evidence" value="ECO:0007669"/>
    <property type="project" value="UniProtKB-ARBA"/>
</dbReference>
<proteinExistence type="inferred from homology"/>
<dbReference type="OrthoDB" id="286404at2"/>
<dbReference type="Proteomes" id="UP000218165">
    <property type="component" value="Chromosome"/>
</dbReference>
<dbReference type="KEGG" id="brz:CFK38_11675"/>
<dbReference type="Pfam" id="PF13561">
    <property type="entry name" value="adh_short_C2"/>
    <property type="match status" value="1"/>
</dbReference>
<dbReference type="SUPFAM" id="SSF51735">
    <property type="entry name" value="NAD(P)-binding Rossmann-fold domains"/>
    <property type="match status" value="1"/>
</dbReference>
<dbReference type="SMART" id="SM00822">
    <property type="entry name" value="PKS_KR"/>
    <property type="match status" value="1"/>
</dbReference>
<dbReference type="PRINTS" id="PR00081">
    <property type="entry name" value="GDHRDH"/>
</dbReference>
<dbReference type="InterPro" id="IPR057326">
    <property type="entry name" value="KR_dom"/>
</dbReference>
<dbReference type="GO" id="GO:0005975">
    <property type="term" value="P:carbohydrate metabolic process"/>
    <property type="evidence" value="ECO:0007669"/>
    <property type="project" value="UniProtKB-ARBA"/>
</dbReference>
<dbReference type="Gene3D" id="3.40.50.720">
    <property type="entry name" value="NAD(P)-binding Rossmann-like Domain"/>
    <property type="match status" value="1"/>
</dbReference>
<dbReference type="InterPro" id="IPR036291">
    <property type="entry name" value="NAD(P)-bd_dom_sf"/>
</dbReference>
<evidence type="ECO:0000259" key="3">
    <source>
        <dbReference type="SMART" id="SM00822"/>
    </source>
</evidence>
<evidence type="ECO:0000256" key="1">
    <source>
        <dbReference type="ARBA" id="ARBA00006484"/>
    </source>
</evidence>
<dbReference type="AlphaFoldDB" id="A0A291GPI4"/>
<dbReference type="NCBIfam" id="NF005559">
    <property type="entry name" value="PRK07231.1"/>
    <property type="match status" value="1"/>
</dbReference>
<evidence type="ECO:0000256" key="2">
    <source>
        <dbReference type="ARBA" id="ARBA00023002"/>
    </source>
</evidence>
<name>A0A291GPI4_9MICO</name>
<keyword evidence="5" id="KW-1185">Reference proteome</keyword>
<organism evidence="4 5">
    <name type="scientific">Brachybacterium vulturis</name>
    <dbReference type="NCBI Taxonomy" id="2017484"/>
    <lineage>
        <taxon>Bacteria</taxon>
        <taxon>Bacillati</taxon>
        <taxon>Actinomycetota</taxon>
        <taxon>Actinomycetes</taxon>
        <taxon>Micrococcales</taxon>
        <taxon>Dermabacteraceae</taxon>
        <taxon>Brachybacterium</taxon>
    </lineage>
</organism>
<gene>
    <name evidence="4" type="ORF">CFK38_11675</name>
</gene>
<dbReference type="InterPro" id="IPR002347">
    <property type="entry name" value="SDR_fam"/>
</dbReference>
<reference evidence="5" key="1">
    <citation type="submission" date="2017-09" db="EMBL/GenBank/DDBJ databases">
        <title>Brachybacterium sp. VM2412.</title>
        <authorList>
            <person name="Tak E.J."/>
            <person name="Bae J.-W."/>
        </authorList>
    </citation>
    <scope>NUCLEOTIDE SEQUENCE [LARGE SCALE GENOMIC DNA]</scope>
    <source>
        <strain evidence="5">VM2412</strain>
    </source>
</reference>
<dbReference type="PROSITE" id="PS00061">
    <property type="entry name" value="ADH_SHORT"/>
    <property type="match status" value="1"/>
</dbReference>
<dbReference type="PRINTS" id="PR00080">
    <property type="entry name" value="SDRFAMILY"/>
</dbReference>
<feature type="domain" description="Ketoreductase" evidence="3">
    <location>
        <begin position="11"/>
        <end position="184"/>
    </location>
</feature>
<dbReference type="EMBL" id="CP023563">
    <property type="protein sequence ID" value="ATG52108.1"/>
    <property type="molecule type" value="Genomic_DNA"/>
</dbReference>